<gene>
    <name evidence="6" type="primary">LUL3</name>
    <name evidence="6" type="ORF">SNAT2548_LOCUS3661</name>
</gene>
<dbReference type="GO" id="GO:0003723">
    <property type="term" value="F:RNA binding"/>
    <property type="evidence" value="ECO:0007669"/>
    <property type="project" value="TreeGrafter"/>
</dbReference>
<dbReference type="SMART" id="SM00184">
    <property type="entry name" value="RING"/>
    <property type="match status" value="1"/>
</dbReference>
<dbReference type="Gene3D" id="1.25.40.20">
    <property type="entry name" value="Ankyrin repeat-containing domain"/>
    <property type="match status" value="1"/>
</dbReference>
<name>A0A812ICK1_9DINO</name>
<keyword evidence="4" id="KW-0479">Metal-binding</keyword>
<dbReference type="PROSITE" id="PS50297">
    <property type="entry name" value="ANK_REP_REGION"/>
    <property type="match status" value="1"/>
</dbReference>
<reference evidence="6" key="1">
    <citation type="submission" date="2021-02" db="EMBL/GenBank/DDBJ databases">
        <authorList>
            <person name="Dougan E. K."/>
            <person name="Rhodes N."/>
            <person name="Thang M."/>
            <person name="Chan C."/>
        </authorList>
    </citation>
    <scope>NUCLEOTIDE SEQUENCE</scope>
</reference>
<proteinExistence type="predicted"/>
<sequence length="468" mass="49502">MGSSAAKQDLCQAVQRGDLAACQRLLGALPQGETSEASVPKVLDGLSSSGLAALHVAAGNGHIDIVRFLLDLRADVNVRDSKQRTPLHCASRALLAPNCTACVQELLRQRADPFSSTELGSTALDVARGARCSGCVRALEGSAALWQGPVDAYQPKLLVIPTWASKWLVVLRDRRHNTGPSFIARGSVHNAFKQAQTLVRDHISGPSFSHACPRCGKSNAVPDFVESFPCRHCETLLAVPTSLQLAVYDCYQGVPDAVPTAVLSLPQDPRCISVKPLEDSAWSTRGGWLQGALGGLGLASSRPFGLSVSVQDRDREVGLAVRFSTAEESTLVKRVLLNPLLSSRALVLKEAYDALLAGNTAALAEEAFPDLPPPSAPPAEDLTLLTEGPQAAAQAVHSAQGEDPAVDPGPVQEDGACVVCLERPADTAVVPCGHLCLCQRCADAMRGQTTLCPMCRNEASSTVRIYRS</sequence>
<evidence type="ECO:0000256" key="3">
    <source>
        <dbReference type="PROSITE-ProRule" id="PRU00023"/>
    </source>
</evidence>
<evidence type="ECO:0000256" key="2">
    <source>
        <dbReference type="ARBA" id="ARBA00023043"/>
    </source>
</evidence>
<dbReference type="PROSITE" id="PS50089">
    <property type="entry name" value="ZF_RING_2"/>
    <property type="match status" value="1"/>
</dbReference>
<dbReference type="Gene3D" id="3.30.40.10">
    <property type="entry name" value="Zinc/RING finger domain, C3HC4 (zinc finger)"/>
    <property type="match status" value="1"/>
</dbReference>
<evidence type="ECO:0000259" key="5">
    <source>
        <dbReference type="PROSITE" id="PS50089"/>
    </source>
</evidence>
<keyword evidence="2 3" id="KW-0040">ANK repeat</keyword>
<keyword evidence="1" id="KW-0677">Repeat</keyword>
<evidence type="ECO:0000256" key="1">
    <source>
        <dbReference type="ARBA" id="ARBA00022737"/>
    </source>
</evidence>
<keyword evidence="4" id="KW-0863">Zinc-finger</keyword>
<keyword evidence="7" id="KW-1185">Reference proteome</keyword>
<dbReference type="PANTHER" id="PTHR24141:SF1">
    <property type="entry name" value="2-5A-DEPENDENT RIBONUCLEASE"/>
    <property type="match status" value="1"/>
</dbReference>
<dbReference type="SUPFAM" id="SSF57850">
    <property type="entry name" value="RING/U-box"/>
    <property type="match status" value="1"/>
</dbReference>
<dbReference type="PANTHER" id="PTHR24141">
    <property type="entry name" value="2-5A-DEPENDENT RIBONUCLEASE"/>
    <property type="match status" value="1"/>
</dbReference>
<organism evidence="6 7">
    <name type="scientific">Symbiodinium natans</name>
    <dbReference type="NCBI Taxonomy" id="878477"/>
    <lineage>
        <taxon>Eukaryota</taxon>
        <taxon>Sar</taxon>
        <taxon>Alveolata</taxon>
        <taxon>Dinophyceae</taxon>
        <taxon>Suessiales</taxon>
        <taxon>Symbiodiniaceae</taxon>
        <taxon>Symbiodinium</taxon>
    </lineage>
</organism>
<dbReference type="InterPro" id="IPR001841">
    <property type="entry name" value="Znf_RING"/>
</dbReference>
<evidence type="ECO:0000313" key="7">
    <source>
        <dbReference type="Proteomes" id="UP000604046"/>
    </source>
</evidence>
<dbReference type="GO" id="GO:0004540">
    <property type="term" value="F:RNA nuclease activity"/>
    <property type="evidence" value="ECO:0007669"/>
    <property type="project" value="TreeGrafter"/>
</dbReference>
<feature type="repeat" description="ANK" evidence="3">
    <location>
        <begin position="49"/>
        <end position="81"/>
    </location>
</feature>
<protein>
    <submittedName>
        <fullName evidence="6">LUL3 protein</fullName>
    </submittedName>
</protein>
<dbReference type="Pfam" id="PF12796">
    <property type="entry name" value="Ank_2"/>
    <property type="match status" value="1"/>
</dbReference>
<evidence type="ECO:0000313" key="6">
    <source>
        <dbReference type="EMBL" id="CAE7030141.1"/>
    </source>
</evidence>
<dbReference type="AlphaFoldDB" id="A0A812ICK1"/>
<dbReference type="SMART" id="SM00248">
    <property type="entry name" value="ANK"/>
    <property type="match status" value="2"/>
</dbReference>
<evidence type="ECO:0000256" key="4">
    <source>
        <dbReference type="PROSITE-ProRule" id="PRU00175"/>
    </source>
</evidence>
<dbReference type="InterPro" id="IPR013083">
    <property type="entry name" value="Znf_RING/FYVE/PHD"/>
</dbReference>
<keyword evidence="4" id="KW-0862">Zinc</keyword>
<dbReference type="SUPFAM" id="SSF48403">
    <property type="entry name" value="Ankyrin repeat"/>
    <property type="match status" value="1"/>
</dbReference>
<dbReference type="Pfam" id="PF13920">
    <property type="entry name" value="zf-C3HC4_3"/>
    <property type="match status" value="1"/>
</dbReference>
<feature type="domain" description="RING-type" evidence="5">
    <location>
        <begin position="417"/>
        <end position="456"/>
    </location>
</feature>
<dbReference type="GO" id="GO:0006396">
    <property type="term" value="P:RNA processing"/>
    <property type="evidence" value="ECO:0007669"/>
    <property type="project" value="TreeGrafter"/>
</dbReference>
<dbReference type="InterPro" id="IPR002110">
    <property type="entry name" value="Ankyrin_rpt"/>
</dbReference>
<accession>A0A812ICK1</accession>
<dbReference type="PROSITE" id="PS50088">
    <property type="entry name" value="ANK_REPEAT"/>
    <property type="match status" value="1"/>
</dbReference>
<comment type="caution">
    <text evidence="6">The sequence shown here is derived from an EMBL/GenBank/DDBJ whole genome shotgun (WGS) entry which is preliminary data.</text>
</comment>
<dbReference type="Proteomes" id="UP000604046">
    <property type="component" value="Unassembled WGS sequence"/>
</dbReference>
<dbReference type="InterPro" id="IPR036770">
    <property type="entry name" value="Ankyrin_rpt-contain_sf"/>
</dbReference>
<dbReference type="EMBL" id="CAJNDS010000224">
    <property type="protein sequence ID" value="CAE7030141.1"/>
    <property type="molecule type" value="Genomic_DNA"/>
</dbReference>
<dbReference type="OrthoDB" id="435925at2759"/>
<dbReference type="GO" id="GO:0008270">
    <property type="term" value="F:zinc ion binding"/>
    <property type="evidence" value="ECO:0007669"/>
    <property type="project" value="UniProtKB-KW"/>
</dbReference>